<dbReference type="PANTHER" id="PTHR33116">
    <property type="entry name" value="REVERSE TRANSCRIPTASE ZINC-BINDING DOMAIN-CONTAINING PROTEIN-RELATED-RELATED"/>
    <property type="match status" value="1"/>
</dbReference>
<dbReference type="Proteomes" id="UP001157006">
    <property type="component" value="Chromosome 4"/>
</dbReference>
<dbReference type="PANTHER" id="PTHR33116:SF66">
    <property type="entry name" value="REVERSE TRANSCRIPTASE ZINC-BINDING DOMAIN-CONTAINING PROTEIN"/>
    <property type="match status" value="1"/>
</dbReference>
<protein>
    <recommendedName>
        <fullName evidence="3">Reverse transcriptase domain-containing protein</fullName>
    </recommendedName>
</protein>
<evidence type="ECO:0000313" key="1">
    <source>
        <dbReference type="EMBL" id="CAI8611330.1"/>
    </source>
</evidence>
<keyword evidence="2" id="KW-1185">Reference proteome</keyword>
<dbReference type="AlphaFoldDB" id="A0AAV1ALQ3"/>
<organism evidence="1 2">
    <name type="scientific">Vicia faba</name>
    <name type="common">Broad bean</name>
    <name type="synonym">Faba vulgaris</name>
    <dbReference type="NCBI Taxonomy" id="3906"/>
    <lineage>
        <taxon>Eukaryota</taxon>
        <taxon>Viridiplantae</taxon>
        <taxon>Streptophyta</taxon>
        <taxon>Embryophyta</taxon>
        <taxon>Tracheophyta</taxon>
        <taxon>Spermatophyta</taxon>
        <taxon>Magnoliopsida</taxon>
        <taxon>eudicotyledons</taxon>
        <taxon>Gunneridae</taxon>
        <taxon>Pentapetalae</taxon>
        <taxon>rosids</taxon>
        <taxon>fabids</taxon>
        <taxon>Fabales</taxon>
        <taxon>Fabaceae</taxon>
        <taxon>Papilionoideae</taxon>
        <taxon>50 kb inversion clade</taxon>
        <taxon>NPAAA clade</taxon>
        <taxon>Hologalegina</taxon>
        <taxon>IRL clade</taxon>
        <taxon>Fabeae</taxon>
        <taxon>Vicia</taxon>
    </lineage>
</organism>
<evidence type="ECO:0008006" key="3">
    <source>
        <dbReference type="Google" id="ProtNLM"/>
    </source>
</evidence>
<gene>
    <name evidence="1" type="ORF">VFH_IV224280</name>
</gene>
<dbReference type="EMBL" id="OX451739">
    <property type="protein sequence ID" value="CAI8611330.1"/>
    <property type="molecule type" value="Genomic_DNA"/>
</dbReference>
<name>A0AAV1ALQ3_VICFA</name>
<evidence type="ECO:0000313" key="2">
    <source>
        <dbReference type="Proteomes" id="UP001157006"/>
    </source>
</evidence>
<accession>A0AAV1ALQ3</accession>
<proteinExistence type="predicted"/>
<sequence>MGCNPHFNFHSKCEKLKIIDLSFANDLLLFTRGDNGSVDLALKVMKDFSSSTGLEVNLGKCKVFCGNVDPRVKQEILEASEFEEGVLPFKYLGIPISSKRISHVNCLGLIDRIVQRIRYWSSRLMNFAGRTQLIQSVIFVMSNF</sequence>
<reference evidence="1 2" key="1">
    <citation type="submission" date="2023-01" db="EMBL/GenBank/DDBJ databases">
        <authorList>
            <person name="Kreplak J."/>
        </authorList>
    </citation>
    <scope>NUCLEOTIDE SEQUENCE [LARGE SCALE GENOMIC DNA]</scope>
</reference>